<dbReference type="EC" id="1.8.5.4" evidence="2"/>
<comment type="caution">
    <text evidence="2">The sequence shown here is derived from an EMBL/GenBank/DDBJ whole genome shotgun (WGS) entry which is preliminary data.</text>
</comment>
<dbReference type="Proteomes" id="UP001139263">
    <property type="component" value="Unassembled WGS sequence"/>
</dbReference>
<dbReference type="EMBL" id="JALBUF010000001">
    <property type="protein sequence ID" value="MCI0182469.1"/>
    <property type="molecule type" value="Genomic_DNA"/>
</dbReference>
<protein>
    <submittedName>
        <fullName evidence="2">Sulfide-quinone reductase</fullName>
        <ecNumber evidence="2">1.8.5.4</ecNumber>
    </submittedName>
</protein>
<dbReference type="Gene3D" id="3.50.50.100">
    <property type="match status" value="1"/>
</dbReference>
<dbReference type="InterPro" id="IPR023753">
    <property type="entry name" value="FAD/NAD-binding_dom"/>
</dbReference>
<reference evidence="2" key="1">
    <citation type="submission" date="2022-03" db="EMBL/GenBank/DDBJ databases">
        <title>Draft Genome Sequence of Firmicute Strain S0AB, a Heterotrophic Iron/Sulfur-Oxidizing Extreme Acidophile.</title>
        <authorList>
            <person name="Vergara E."/>
            <person name="Pakostova E."/>
            <person name="Johnson D.B."/>
            <person name="Holmes D.S."/>
        </authorList>
    </citation>
    <scope>NUCLEOTIDE SEQUENCE</scope>
    <source>
        <strain evidence="2">S0AB</strain>
    </source>
</reference>
<organism evidence="2 3">
    <name type="scientific">Sulfoacidibacillus ferrooxidans</name>
    <dbReference type="NCBI Taxonomy" id="2005001"/>
    <lineage>
        <taxon>Bacteria</taxon>
        <taxon>Bacillati</taxon>
        <taxon>Bacillota</taxon>
        <taxon>Bacilli</taxon>
        <taxon>Bacillales</taxon>
        <taxon>Alicyclobacillaceae</taxon>
        <taxon>Sulfoacidibacillus</taxon>
    </lineage>
</organism>
<dbReference type="AlphaFoldDB" id="A0A9X2AB95"/>
<dbReference type="GO" id="GO:0070224">
    <property type="term" value="F:sulfide:quinone oxidoreductase activity"/>
    <property type="evidence" value="ECO:0007669"/>
    <property type="project" value="UniProtKB-EC"/>
</dbReference>
<dbReference type="RefSeq" id="WP_241712060.1">
    <property type="nucleotide sequence ID" value="NZ_JALBUF010000001.1"/>
</dbReference>
<name>A0A9X2AB95_9BACL</name>
<keyword evidence="2" id="KW-0560">Oxidoreductase</keyword>
<accession>A0A9X2AB95</accession>
<keyword evidence="3" id="KW-1185">Reference proteome</keyword>
<evidence type="ECO:0000259" key="1">
    <source>
        <dbReference type="Pfam" id="PF07992"/>
    </source>
</evidence>
<dbReference type="InterPro" id="IPR036188">
    <property type="entry name" value="FAD/NAD-bd_sf"/>
</dbReference>
<evidence type="ECO:0000313" key="3">
    <source>
        <dbReference type="Proteomes" id="UP001139263"/>
    </source>
</evidence>
<dbReference type="InterPro" id="IPR052541">
    <property type="entry name" value="SQRD"/>
</dbReference>
<gene>
    <name evidence="2" type="ORF">MM817_00729</name>
</gene>
<dbReference type="PANTHER" id="PTHR43755">
    <property type="match status" value="1"/>
</dbReference>
<proteinExistence type="predicted"/>
<feature type="domain" description="FAD/NAD(P)-binding" evidence="1">
    <location>
        <begin position="3"/>
        <end position="122"/>
    </location>
</feature>
<dbReference type="PANTHER" id="PTHR43755:SF1">
    <property type="entry name" value="FAD-DEPENDENT PYRIDINE NUCLEOTIDE-DISULPHIDE OXIDOREDUCTASE"/>
    <property type="match status" value="1"/>
</dbReference>
<sequence>MHQIVILGSGFGGMTVFHHLATWASSHDVHITVIDERETFLLKPSLPEVALGEKSVRDVVFPLRKVIESYGKFIRGRVHRIDAKAQRVYLEDAAVVAYDTLIIALGGKKDFSSIEGFTEYGYSMCTDILAPQLYTAIENFKGGDVVLGSAPMVQGTRTPDVPFLEAACEGPLGEIAFMIDVELRKRGLREQSTITCFSPAEIFFDDVGDKVHEAFGALAKKHEVGVVTKKTIDHLEVDKVMFTDGSSLPSALTVLIPSYRGADVIVESELGDEVGFVPTDENFRHLDYPNIFAIGDGAARTVPKLGHLAVAQGDTVASIIRAEITGSGKITSYEPEIFCIMNMGKRKAMLIRSNTLYGGTMDIAYYGAISSYMKTAFDDFLLRFKGKMPPEIMQKWLNLYLGRLQE</sequence>
<evidence type="ECO:0000313" key="2">
    <source>
        <dbReference type="EMBL" id="MCI0182469.1"/>
    </source>
</evidence>
<dbReference type="SUPFAM" id="SSF51905">
    <property type="entry name" value="FAD/NAD(P)-binding domain"/>
    <property type="match status" value="2"/>
</dbReference>
<dbReference type="Pfam" id="PF07992">
    <property type="entry name" value="Pyr_redox_2"/>
    <property type="match status" value="1"/>
</dbReference>